<evidence type="ECO:0000256" key="3">
    <source>
        <dbReference type="ARBA" id="ARBA00022884"/>
    </source>
</evidence>
<gene>
    <name evidence="5" type="primary">rqcH</name>
    <name evidence="7" type="ORF">FYJ84_00305</name>
</gene>
<dbReference type="GO" id="GO:1990112">
    <property type="term" value="C:RQC complex"/>
    <property type="evidence" value="ECO:0007669"/>
    <property type="project" value="TreeGrafter"/>
</dbReference>
<feature type="domain" description="NFACT RNA-binding" evidence="6">
    <location>
        <begin position="461"/>
        <end position="553"/>
    </location>
</feature>
<reference evidence="7 8" key="1">
    <citation type="submission" date="2019-08" db="EMBL/GenBank/DDBJ databases">
        <title>In-depth cultivation of the pig gut microbiome towards novel bacterial diversity and tailored functional studies.</title>
        <authorList>
            <person name="Wylensek D."/>
            <person name="Hitch T.C.A."/>
            <person name="Clavel T."/>
        </authorList>
    </citation>
    <scope>NUCLEOTIDE SEQUENCE [LARGE SCALE GENOMIC DNA]</scope>
    <source>
        <strain evidence="7 8">WCA-693-APC-5D-A</strain>
    </source>
</reference>
<proteinExistence type="inferred from homology"/>
<comment type="function">
    <text evidence="5">Key component of the ribosome quality control system (RQC), a ribosome-associated complex that mediates the extraction of incompletely synthesized nascent chains from stalled ribosomes and their subsequent degradation. RqcH recruits Ala-charged tRNA, and with RqcP directs the elongation of stalled nascent chains on 50S ribosomal subunits, leading to non-templated C-terminal alanine extensions (Ala tail). The Ala tail promotes nascent chain degradation. May add between 1 and at least 8 Ala residues. Binds to stalled 50S ribosomal subunits.</text>
</comment>
<protein>
    <recommendedName>
        <fullName evidence="5">Rqc2 homolog RqcH</fullName>
        <shortName evidence="5">RqcH</shortName>
    </recommendedName>
</protein>
<comment type="similarity">
    <text evidence="5">Belongs to the NEMF family.</text>
</comment>
<evidence type="ECO:0000313" key="8">
    <source>
        <dbReference type="Proteomes" id="UP000433181"/>
    </source>
</evidence>
<dbReference type="InterPro" id="IPR008532">
    <property type="entry name" value="NFACT_RNA-bd"/>
</dbReference>
<dbReference type="Gene3D" id="2.30.310.10">
    <property type="entry name" value="ibrinogen binding protein from staphylococcus aureus domain"/>
    <property type="match status" value="1"/>
</dbReference>
<dbReference type="PANTHER" id="PTHR15239:SF6">
    <property type="entry name" value="RIBOSOME QUALITY CONTROL COMPLEX SUBUNIT NEMF"/>
    <property type="match status" value="1"/>
</dbReference>
<comment type="subunit">
    <text evidence="5">Associates with stalled 50S ribosomal subunits. Binds to RqcP.</text>
</comment>
<keyword evidence="2 5" id="KW-0699">rRNA-binding</keyword>
<evidence type="ECO:0000256" key="1">
    <source>
        <dbReference type="ARBA" id="ARBA00022555"/>
    </source>
</evidence>
<dbReference type="InterPro" id="IPR051608">
    <property type="entry name" value="RQC_Subunit_NEMF"/>
</dbReference>
<keyword evidence="5" id="KW-0175">Coiled coil</keyword>
<dbReference type="EMBL" id="VUNR01000001">
    <property type="protein sequence ID" value="MSU07445.1"/>
    <property type="molecule type" value="Genomic_DNA"/>
</dbReference>
<accession>A0A6I2UC35</accession>
<keyword evidence="1 5" id="KW-0820">tRNA-binding</keyword>
<dbReference type="AlphaFoldDB" id="A0A6I2UC35"/>
<name>A0A6I2UC35_9FIRM</name>
<organism evidence="7 8">
    <name type="scientific">Anaerovibrio slackiae</name>
    <dbReference type="NCBI Taxonomy" id="2652309"/>
    <lineage>
        <taxon>Bacteria</taxon>
        <taxon>Bacillati</taxon>
        <taxon>Bacillota</taxon>
        <taxon>Negativicutes</taxon>
        <taxon>Selenomonadales</taxon>
        <taxon>Selenomonadaceae</taxon>
        <taxon>Anaerovibrio</taxon>
    </lineage>
</organism>
<dbReference type="GO" id="GO:0000049">
    <property type="term" value="F:tRNA binding"/>
    <property type="evidence" value="ECO:0007669"/>
    <property type="project" value="UniProtKB-UniRule"/>
</dbReference>
<keyword evidence="3 5" id="KW-0694">RNA-binding</keyword>
<dbReference type="RefSeq" id="WP_154404990.1">
    <property type="nucleotide sequence ID" value="NZ_VUNR01000001.1"/>
</dbReference>
<dbReference type="HAMAP" id="MF_00844_B">
    <property type="entry name" value="RqcH_B"/>
    <property type="match status" value="1"/>
</dbReference>
<comment type="caution">
    <text evidence="7">The sequence shown here is derived from an EMBL/GenBank/DDBJ whole genome shotgun (WGS) entry which is preliminary data.</text>
</comment>
<evidence type="ECO:0000259" key="6">
    <source>
        <dbReference type="Pfam" id="PF05670"/>
    </source>
</evidence>
<feature type="coiled-coil region" evidence="5">
    <location>
        <begin position="306"/>
        <end position="333"/>
    </location>
</feature>
<dbReference type="GeneID" id="96777351"/>
<dbReference type="PANTHER" id="PTHR15239">
    <property type="entry name" value="NUCLEAR EXPORT MEDIATOR FACTOR NEMF"/>
    <property type="match status" value="1"/>
</dbReference>
<dbReference type="Pfam" id="PF05833">
    <property type="entry name" value="NFACT_N"/>
    <property type="match status" value="1"/>
</dbReference>
<evidence type="ECO:0000313" key="7">
    <source>
        <dbReference type="EMBL" id="MSU07445.1"/>
    </source>
</evidence>
<dbReference type="InterPro" id="IPR043682">
    <property type="entry name" value="RqcH_bacterial"/>
</dbReference>
<dbReference type="GO" id="GO:0019843">
    <property type="term" value="F:rRNA binding"/>
    <property type="evidence" value="ECO:0007669"/>
    <property type="project" value="UniProtKB-UniRule"/>
</dbReference>
<evidence type="ECO:0000256" key="4">
    <source>
        <dbReference type="ARBA" id="ARBA00022917"/>
    </source>
</evidence>
<keyword evidence="8" id="KW-1185">Reference proteome</keyword>
<feature type="coiled-coil region" evidence="5">
    <location>
        <begin position="385"/>
        <end position="412"/>
    </location>
</feature>
<dbReference type="Pfam" id="PF05670">
    <property type="entry name" value="NFACT-R_1"/>
    <property type="match status" value="1"/>
</dbReference>
<keyword evidence="4 5" id="KW-0648">Protein biosynthesis</keyword>
<evidence type="ECO:0000256" key="5">
    <source>
        <dbReference type="HAMAP-Rule" id="MF_00844"/>
    </source>
</evidence>
<dbReference type="Proteomes" id="UP000433181">
    <property type="component" value="Unassembled WGS sequence"/>
</dbReference>
<dbReference type="GO" id="GO:0072344">
    <property type="term" value="P:rescue of stalled ribosome"/>
    <property type="evidence" value="ECO:0007669"/>
    <property type="project" value="UniProtKB-UniRule"/>
</dbReference>
<evidence type="ECO:0000256" key="2">
    <source>
        <dbReference type="ARBA" id="ARBA00022730"/>
    </source>
</evidence>
<sequence length="584" mass="64831">MSLDGISMHPLAIELDRAVAGGRIDRINQPSKQSIVMSLRLPGKNVLLHITINPQNPAMHLIDKAPENPPEPPMFCMVLRKHLETGRIAGVRQYGLDRLLIMDIDFLSAGGKIITKTLVVELMGKYSNIILVQDGIIIDALRKVGTNSSRVRTVLPGDAYVLPPQQDKLNLLETPIREAIAAIRTKGDMKLSKAILDTCLGFGPVTAKEAAYGAGLPASMTISQLNEGDFASLENALQEITDSFREPCGAASIVIDKNHKPLATASFPLHYLTNETILTFPTISEMLGRASSLTGSYQIPDKDRFRKLMKNELNRAENKVQKLRDDIAAADNAEEYRIKADNLMTYQYQFQDRVDAEVTVPNIYSETGESITIRMDQRLSVVENVQAYYKKYDKLKRGKELLEQQLQHCLDDIQYMSSIEASLESSTRLAEINDIKAELIASGILREKPKKHAAEKQSQPFKFTASDGTQILVGKNNYQNDRLTFKTANPGDIWLHTQNIPGSHVILRCDGDEPAEDTLLLASYLAVHFSKAQGSSKVPVDYTRARFVKKPSGAKPGFVIFTNQTTLYVTPEAEVLQPVLLQEA</sequence>
<dbReference type="GO" id="GO:0043023">
    <property type="term" value="F:ribosomal large subunit binding"/>
    <property type="evidence" value="ECO:0007669"/>
    <property type="project" value="UniProtKB-UniRule"/>
</dbReference>